<keyword evidence="3" id="KW-1185">Reference proteome</keyword>
<dbReference type="EMBL" id="CAJHNH020000981">
    <property type="protein sequence ID" value="CAG5120875.1"/>
    <property type="molecule type" value="Genomic_DNA"/>
</dbReference>
<organism evidence="2 3">
    <name type="scientific">Candidula unifasciata</name>
    <dbReference type="NCBI Taxonomy" id="100452"/>
    <lineage>
        <taxon>Eukaryota</taxon>
        <taxon>Metazoa</taxon>
        <taxon>Spiralia</taxon>
        <taxon>Lophotrochozoa</taxon>
        <taxon>Mollusca</taxon>
        <taxon>Gastropoda</taxon>
        <taxon>Heterobranchia</taxon>
        <taxon>Euthyneura</taxon>
        <taxon>Panpulmonata</taxon>
        <taxon>Eupulmonata</taxon>
        <taxon>Stylommatophora</taxon>
        <taxon>Helicina</taxon>
        <taxon>Helicoidea</taxon>
        <taxon>Geomitridae</taxon>
        <taxon>Candidula</taxon>
    </lineage>
</organism>
<evidence type="ECO:0000256" key="1">
    <source>
        <dbReference type="SAM" id="SignalP"/>
    </source>
</evidence>
<protein>
    <submittedName>
        <fullName evidence="2">Uncharacterized protein</fullName>
    </submittedName>
</protein>
<feature type="chain" id="PRO_5035718777" evidence="1">
    <location>
        <begin position="20"/>
        <end position="57"/>
    </location>
</feature>
<feature type="signal peptide" evidence="1">
    <location>
        <begin position="1"/>
        <end position="19"/>
    </location>
</feature>
<feature type="non-terminal residue" evidence="2">
    <location>
        <position position="57"/>
    </location>
</feature>
<reference evidence="2" key="1">
    <citation type="submission" date="2021-04" db="EMBL/GenBank/DDBJ databases">
        <authorList>
            <consortium name="Molecular Ecology Group"/>
        </authorList>
    </citation>
    <scope>NUCLEOTIDE SEQUENCE</scope>
</reference>
<gene>
    <name evidence="2" type="ORF">CUNI_LOCUS6433</name>
</gene>
<dbReference type="Proteomes" id="UP000678393">
    <property type="component" value="Unassembled WGS sequence"/>
</dbReference>
<comment type="caution">
    <text evidence="2">The sequence shown here is derived from an EMBL/GenBank/DDBJ whole genome shotgun (WGS) entry which is preliminary data.</text>
</comment>
<proteinExistence type="predicted"/>
<evidence type="ECO:0000313" key="3">
    <source>
        <dbReference type="Proteomes" id="UP000678393"/>
    </source>
</evidence>
<evidence type="ECO:0000313" key="2">
    <source>
        <dbReference type="EMBL" id="CAG5120875.1"/>
    </source>
</evidence>
<dbReference type="AlphaFoldDB" id="A0A8S3YYX6"/>
<feature type="non-terminal residue" evidence="2">
    <location>
        <position position="1"/>
    </location>
</feature>
<name>A0A8S3YYX6_9EUPU</name>
<sequence>GGCCCILSVLGALPHTTSAGRVRAEVVALGTGGTQRPVLRQRGYLLPQRHHQPNLVQ</sequence>
<accession>A0A8S3YYX6</accession>
<keyword evidence="1" id="KW-0732">Signal</keyword>